<proteinExistence type="predicted"/>
<dbReference type="InterPro" id="IPR019885">
    <property type="entry name" value="Tscrpt_reg_HTH_AsnC-type_CS"/>
</dbReference>
<dbReference type="PANTHER" id="PTHR30154:SF34">
    <property type="entry name" value="TRANSCRIPTIONAL REGULATOR AZLB"/>
    <property type="match status" value="1"/>
</dbReference>
<keyword evidence="3" id="KW-0804">Transcription</keyword>
<evidence type="ECO:0000256" key="3">
    <source>
        <dbReference type="ARBA" id="ARBA00023163"/>
    </source>
</evidence>
<gene>
    <name evidence="5" type="ORF">KVG22_00155</name>
</gene>
<evidence type="ECO:0000259" key="4">
    <source>
        <dbReference type="PROSITE" id="PS50956"/>
    </source>
</evidence>
<dbReference type="InterPro" id="IPR036390">
    <property type="entry name" value="WH_DNA-bd_sf"/>
</dbReference>
<evidence type="ECO:0000256" key="2">
    <source>
        <dbReference type="ARBA" id="ARBA00023125"/>
    </source>
</evidence>
<protein>
    <submittedName>
        <fullName evidence="5">Lrp/AsnC family transcriptional regulator</fullName>
    </submittedName>
</protein>
<feature type="domain" description="HTH asnC-type" evidence="4">
    <location>
        <begin position="5"/>
        <end position="68"/>
    </location>
</feature>
<dbReference type="InterPro" id="IPR036388">
    <property type="entry name" value="WH-like_DNA-bd_sf"/>
</dbReference>
<keyword evidence="1" id="KW-0805">Transcription regulation</keyword>
<dbReference type="PANTHER" id="PTHR30154">
    <property type="entry name" value="LEUCINE-RESPONSIVE REGULATORY PROTEIN"/>
    <property type="match status" value="1"/>
</dbReference>
<evidence type="ECO:0000313" key="5">
    <source>
        <dbReference type="EMBL" id="MBY8914984.1"/>
    </source>
</evidence>
<dbReference type="SUPFAM" id="SSF46785">
    <property type="entry name" value="Winged helix' DNA-binding domain"/>
    <property type="match status" value="1"/>
</dbReference>
<dbReference type="PROSITE" id="PS50956">
    <property type="entry name" value="HTH_ASNC_2"/>
    <property type="match status" value="1"/>
</dbReference>
<name>A0ABS7R226_9HYPH</name>
<dbReference type="Gene3D" id="3.30.70.920">
    <property type="match status" value="1"/>
</dbReference>
<evidence type="ECO:0000256" key="1">
    <source>
        <dbReference type="ARBA" id="ARBA00023015"/>
    </source>
</evidence>
<accession>A0ABS7R226</accession>
<keyword evidence="2" id="KW-0238">DNA-binding</keyword>
<dbReference type="EMBL" id="JAHSQO010000001">
    <property type="protein sequence ID" value="MBY8914984.1"/>
    <property type="molecule type" value="Genomic_DNA"/>
</dbReference>
<reference evidence="5 6" key="1">
    <citation type="submission" date="2021-06" db="EMBL/GenBank/DDBJ databases">
        <title>Nitratireductor porphyridii sp. nov., isolated from a small marine red alga, Porphyridium purpureum in South Korea.</title>
        <authorList>
            <person name="Kim K.H."/>
            <person name="Kristyanto S."/>
            <person name="Jeon C.O."/>
        </authorList>
    </citation>
    <scope>NUCLEOTIDE SEQUENCE [LARGE SCALE GENOMIC DNA]</scope>
    <source>
        <strain evidence="5 6">R6</strain>
    </source>
</reference>
<comment type="caution">
    <text evidence="5">The sequence shown here is derived from an EMBL/GenBank/DDBJ whole genome shotgun (WGS) entry which is preliminary data.</text>
</comment>
<sequence>MPISLDSIDLRILSALQADGRLTNVELADFVGLSPSPCLRRVKRLEREGVIRGYRAIINRRTVSLGLTVFTEIKVNRHNRANADGLQKALEAIPEVVACHMVSGAPDFIAEIVVPDLAAYEVLLSNVLLELPMVEDIRSNFSMRTVKTEGPLPIPQK</sequence>
<dbReference type="CDD" id="cd00090">
    <property type="entry name" value="HTH_ARSR"/>
    <property type="match status" value="1"/>
</dbReference>
<dbReference type="RefSeq" id="WP_223004272.1">
    <property type="nucleotide sequence ID" value="NZ_JAHSQO010000001.1"/>
</dbReference>
<dbReference type="PROSITE" id="PS00519">
    <property type="entry name" value="HTH_ASNC_1"/>
    <property type="match status" value="1"/>
</dbReference>
<dbReference type="InterPro" id="IPR011991">
    <property type="entry name" value="ArsR-like_HTH"/>
</dbReference>
<dbReference type="InterPro" id="IPR019887">
    <property type="entry name" value="Tscrpt_reg_AsnC/Lrp_C"/>
</dbReference>
<dbReference type="Gene3D" id="1.10.10.10">
    <property type="entry name" value="Winged helix-like DNA-binding domain superfamily/Winged helix DNA-binding domain"/>
    <property type="match status" value="1"/>
</dbReference>
<organism evidence="5 6">
    <name type="scientific">Nitratireductor rhodophyticola</name>
    <dbReference type="NCBI Taxonomy" id="2854036"/>
    <lineage>
        <taxon>Bacteria</taxon>
        <taxon>Pseudomonadati</taxon>
        <taxon>Pseudomonadota</taxon>
        <taxon>Alphaproteobacteria</taxon>
        <taxon>Hyphomicrobiales</taxon>
        <taxon>Phyllobacteriaceae</taxon>
        <taxon>Nitratireductor</taxon>
    </lineage>
</organism>
<dbReference type="SMART" id="SM00344">
    <property type="entry name" value="HTH_ASNC"/>
    <property type="match status" value="1"/>
</dbReference>
<dbReference type="Proteomes" id="UP000777661">
    <property type="component" value="Unassembled WGS sequence"/>
</dbReference>
<dbReference type="Pfam" id="PF01037">
    <property type="entry name" value="AsnC_trans_reg"/>
    <property type="match status" value="1"/>
</dbReference>
<dbReference type="PRINTS" id="PR00033">
    <property type="entry name" value="HTHASNC"/>
</dbReference>
<dbReference type="InterPro" id="IPR019888">
    <property type="entry name" value="Tscrpt_reg_AsnC-like"/>
</dbReference>
<dbReference type="InterPro" id="IPR000485">
    <property type="entry name" value="AsnC-type_HTH_dom"/>
</dbReference>
<evidence type="ECO:0000313" key="6">
    <source>
        <dbReference type="Proteomes" id="UP000777661"/>
    </source>
</evidence>
<keyword evidence="6" id="KW-1185">Reference proteome</keyword>
<dbReference type="Pfam" id="PF13412">
    <property type="entry name" value="HTH_24"/>
    <property type="match status" value="1"/>
</dbReference>